<evidence type="ECO:0000313" key="2">
    <source>
        <dbReference type="EMBL" id="KAE8685665.1"/>
    </source>
</evidence>
<comment type="caution">
    <text evidence="2">The sequence shown here is derived from an EMBL/GenBank/DDBJ whole genome shotgun (WGS) entry which is preliminary data.</text>
</comment>
<dbReference type="PANTHER" id="PTHR23068">
    <property type="entry name" value="DNA CYTOSINE-5- -METHYLTRANSFERASE 3-RELATED"/>
    <property type="match status" value="1"/>
</dbReference>
<dbReference type="InterPro" id="IPR050390">
    <property type="entry name" value="C5-Methyltransferase"/>
</dbReference>
<feature type="compositionally biased region" description="Basic and acidic residues" evidence="1">
    <location>
        <begin position="292"/>
        <end position="302"/>
    </location>
</feature>
<evidence type="ECO:0000256" key="1">
    <source>
        <dbReference type="SAM" id="MobiDB-lite"/>
    </source>
</evidence>
<reference evidence="2" key="1">
    <citation type="submission" date="2019-09" db="EMBL/GenBank/DDBJ databases">
        <title>Draft genome information of white flower Hibiscus syriacus.</title>
        <authorList>
            <person name="Kim Y.-M."/>
        </authorList>
    </citation>
    <scope>NUCLEOTIDE SEQUENCE [LARGE SCALE GENOMIC DNA]</scope>
    <source>
        <strain evidence="2">YM2019G1</strain>
    </source>
</reference>
<dbReference type="AlphaFoldDB" id="A0A6A2Z3J8"/>
<dbReference type="GO" id="GO:0005634">
    <property type="term" value="C:nucleus"/>
    <property type="evidence" value="ECO:0007669"/>
    <property type="project" value="TreeGrafter"/>
</dbReference>
<sequence>MGYSEAKASIAKERCGSDSSIAELTYFICCSQMAKKRRKLENKLLKEDDHAIHLLNPMIGFGVITEPDQITQRTPLEDVIGPPYFYYENVVLAPVCVWTEMSRFPLIPLPLRTIHDAFPLTKKWWPSWDPRTKLNCLQTCTGSAKLTKRIRKALEAYADEPPSSVQNFPKNYTRGGGSAKDMFPGGINVLSLFSEISDAEVAFYCLGIPLETDVQELNGDRLEELMSRFGRFDLFIGGIQFSHSSKRHNGYHLNKENDRHGRSNNDVSRLEPASREHGLMAGENNLSGDVYHPQHEISDNLS</sequence>
<name>A0A6A2Z3J8_HIBSY</name>
<gene>
    <name evidence="2" type="ORF">F3Y22_tig00111095pilonHSYRG00532</name>
</gene>
<evidence type="ECO:0000313" key="3">
    <source>
        <dbReference type="Proteomes" id="UP000436088"/>
    </source>
</evidence>
<dbReference type="GO" id="GO:0003886">
    <property type="term" value="F:DNA (cytosine-5-)-methyltransferase activity"/>
    <property type="evidence" value="ECO:0007669"/>
    <property type="project" value="TreeGrafter"/>
</dbReference>
<dbReference type="EMBL" id="VEPZ02001229">
    <property type="protein sequence ID" value="KAE8685665.1"/>
    <property type="molecule type" value="Genomic_DNA"/>
</dbReference>
<accession>A0A6A2Z3J8</accession>
<feature type="region of interest" description="Disordered" evidence="1">
    <location>
        <begin position="247"/>
        <end position="302"/>
    </location>
</feature>
<keyword evidence="3" id="KW-1185">Reference proteome</keyword>
<feature type="compositionally biased region" description="Basic and acidic residues" evidence="1">
    <location>
        <begin position="253"/>
        <end position="278"/>
    </location>
</feature>
<proteinExistence type="predicted"/>
<dbReference type="PANTHER" id="PTHR23068:SF25">
    <property type="entry name" value="DNA (CYTOSINE-5)-METHYLTRANSFERASE DRM2"/>
    <property type="match status" value="1"/>
</dbReference>
<dbReference type="Proteomes" id="UP000436088">
    <property type="component" value="Unassembled WGS sequence"/>
</dbReference>
<organism evidence="2 3">
    <name type="scientific">Hibiscus syriacus</name>
    <name type="common">Rose of Sharon</name>
    <dbReference type="NCBI Taxonomy" id="106335"/>
    <lineage>
        <taxon>Eukaryota</taxon>
        <taxon>Viridiplantae</taxon>
        <taxon>Streptophyta</taxon>
        <taxon>Embryophyta</taxon>
        <taxon>Tracheophyta</taxon>
        <taxon>Spermatophyta</taxon>
        <taxon>Magnoliopsida</taxon>
        <taxon>eudicotyledons</taxon>
        <taxon>Gunneridae</taxon>
        <taxon>Pentapetalae</taxon>
        <taxon>rosids</taxon>
        <taxon>malvids</taxon>
        <taxon>Malvales</taxon>
        <taxon>Malvaceae</taxon>
        <taxon>Malvoideae</taxon>
        <taxon>Hibiscus</taxon>
    </lineage>
</organism>
<protein>
    <submittedName>
        <fullName evidence="2">Uncharacterized protein</fullName>
    </submittedName>
</protein>